<dbReference type="AlphaFoldDB" id="J5U5M1"/>
<dbReference type="Gene3D" id="1.10.150.170">
    <property type="entry name" value="Putative methyltransferase TM0872, insert domain"/>
    <property type="match status" value="1"/>
</dbReference>
<evidence type="ECO:0000313" key="9">
    <source>
        <dbReference type="EMBL" id="EJU19984.1"/>
    </source>
</evidence>
<dbReference type="FunFam" id="1.10.150.170:FF:000001">
    <property type="entry name" value="Ribosomal RNA small subunit methyltransferase H"/>
    <property type="match status" value="1"/>
</dbReference>
<evidence type="ECO:0000256" key="7">
    <source>
        <dbReference type="HAMAP-Rule" id="MF_01007"/>
    </source>
</evidence>
<feature type="region of interest" description="Disordered" evidence="8">
    <location>
        <begin position="293"/>
        <end position="323"/>
    </location>
</feature>
<dbReference type="SUPFAM" id="SSF81799">
    <property type="entry name" value="Putative methyltransferase TM0872, insert domain"/>
    <property type="match status" value="1"/>
</dbReference>
<dbReference type="GO" id="GO:0071424">
    <property type="term" value="F:rRNA (cytosine-N4-)-methyltransferase activity"/>
    <property type="evidence" value="ECO:0007669"/>
    <property type="project" value="UniProtKB-UniRule"/>
</dbReference>
<evidence type="ECO:0000313" key="10">
    <source>
        <dbReference type="Proteomes" id="UP000005244"/>
    </source>
</evidence>
<evidence type="ECO:0000256" key="2">
    <source>
        <dbReference type="ARBA" id="ARBA00022490"/>
    </source>
</evidence>
<keyword evidence="2 7" id="KW-0963">Cytoplasm</keyword>
<evidence type="ECO:0000256" key="4">
    <source>
        <dbReference type="ARBA" id="ARBA00022603"/>
    </source>
</evidence>
<keyword evidence="3 7" id="KW-0698">rRNA processing</keyword>
<comment type="subcellular location">
    <subcellularLocation>
        <location evidence="7">Cytoplasm</location>
    </subcellularLocation>
</comment>
<evidence type="ECO:0000256" key="3">
    <source>
        <dbReference type="ARBA" id="ARBA00022552"/>
    </source>
</evidence>
<dbReference type="Proteomes" id="UP000005244">
    <property type="component" value="Unassembled WGS sequence"/>
</dbReference>
<dbReference type="EC" id="2.1.1.199" evidence="7"/>
<dbReference type="GO" id="GO:0005737">
    <property type="term" value="C:cytoplasm"/>
    <property type="evidence" value="ECO:0007669"/>
    <property type="project" value="UniProtKB-SubCell"/>
</dbReference>
<dbReference type="PIRSF" id="PIRSF004486">
    <property type="entry name" value="MraW"/>
    <property type="match status" value="1"/>
</dbReference>
<keyword evidence="6 7" id="KW-0949">S-adenosyl-L-methionine</keyword>
<feature type="binding site" evidence="7">
    <location>
        <position position="111"/>
    </location>
    <ligand>
        <name>S-adenosyl-L-methionine</name>
        <dbReference type="ChEBI" id="CHEBI:59789"/>
    </ligand>
</feature>
<comment type="function">
    <text evidence="7">Specifically methylates the N4 position of cytidine in position 1402 (C1402) of 16S rRNA.</text>
</comment>
<dbReference type="EMBL" id="ALNK01000037">
    <property type="protein sequence ID" value="EJU19984.1"/>
    <property type="molecule type" value="Genomic_DNA"/>
</dbReference>
<dbReference type="Gene3D" id="3.40.50.150">
    <property type="entry name" value="Vaccinia Virus protein VP39"/>
    <property type="match status" value="1"/>
</dbReference>
<name>J5U5M1_9FIRM</name>
<dbReference type="PANTHER" id="PTHR11265">
    <property type="entry name" value="S-ADENOSYL-METHYLTRANSFERASE MRAW"/>
    <property type="match status" value="1"/>
</dbReference>
<feature type="binding site" evidence="7">
    <location>
        <position position="83"/>
    </location>
    <ligand>
        <name>S-adenosyl-L-methionine</name>
        <dbReference type="ChEBI" id="CHEBI:59789"/>
    </ligand>
</feature>
<dbReference type="SUPFAM" id="SSF53335">
    <property type="entry name" value="S-adenosyl-L-methionine-dependent methyltransferases"/>
    <property type="match status" value="1"/>
</dbReference>
<feature type="binding site" evidence="7">
    <location>
        <position position="104"/>
    </location>
    <ligand>
        <name>S-adenosyl-L-methionine</name>
        <dbReference type="ChEBI" id="CHEBI:59789"/>
    </ligand>
</feature>
<dbReference type="NCBIfam" id="TIGR00006">
    <property type="entry name" value="16S rRNA (cytosine(1402)-N(4))-methyltransferase RsmH"/>
    <property type="match status" value="1"/>
</dbReference>
<dbReference type="GO" id="GO:0070475">
    <property type="term" value="P:rRNA base methylation"/>
    <property type="evidence" value="ECO:0007669"/>
    <property type="project" value="UniProtKB-UniRule"/>
</dbReference>
<evidence type="ECO:0000256" key="5">
    <source>
        <dbReference type="ARBA" id="ARBA00022679"/>
    </source>
</evidence>
<reference evidence="9 10" key="1">
    <citation type="submission" date="2012-07" db="EMBL/GenBank/DDBJ databases">
        <authorList>
            <person name="Durkin A.S."/>
            <person name="McCorrison J."/>
            <person name="Torralba M."/>
            <person name="Gillis M."/>
            <person name="Methe B."/>
            <person name="Sutton G."/>
            <person name="Nelson K.E."/>
        </authorList>
    </citation>
    <scope>NUCLEOTIDE SEQUENCE [LARGE SCALE GENOMIC DNA]</scope>
    <source>
        <strain evidence="9 10">OBRC8</strain>
    </source>
</reference>
<comment type="similarity">
    <text evidence="1 7">Belongs to the methyltransferase superfamily. RsmH family.</text>
</comment>
<dbReference type="PATRIC" id="fig|796941.3.peg.1969"/>
<feature type="compositionally biased region" description="Basic and acidic residues" evidence="8">
    <location>
        <begin position="309"/>
        <end position="323"/>
    </location>
</feature>
<dbReference type="InterPro" id="IPR002903">
    <property type="entry name" value="RsmH"/>
</dbReference>
<evidence type="ECO:0000256" key="1">
    <source>
        <dbReference type="ARBA" id="ARBA00010396"/>
    </source>
</evidence>
<protein>
    <recommendedName>
        <fullName evidence="7">Ribosomal RNA small subunit methyltransferase H</fullName>
        <ecNumber evidence="7">2.1.1.199</ecNumber>
    </recommendedName>
    <alternativeName>
        <fullName evidence="7">16S rRNA m(4)C1402 methyltransferase</fullName>
    </alternativeName>
    <alternativeName>
        <fullName evidence="7">rRNA (cytosine-N(4)-)-methyltransferase RsmH</fullName>
    </alternativeName>
</protein>
<proteinExistence type="inferred from homology"/>
<accession>J5U5M1</accession>
<feature type="binding site" evidence="7">
    <location>
        <begin position="38"/>
        <end position="40"/>
    </location>
    <ligand>
        <name>S-adenosyl-L-methionine</name>
        <dbReference type="ChEBI" id="CHEBI:59789"/>
    </ligand>
</feature>
<sequence length="323" mass="36797">MNEGVMQYEHKTVLLNETVDSIDVKNGKLYVDATFGGGGHSGLILSKADDIRLFVFDQDIEAIENGKLNFSGEKRINFINDNFVNIKKNLQALGIKKVDGIIADLGVSSYQLDNADRGFSYMSDAKLDMRMDKNSSLTAEYVVNTYSKERLKHIIREYGQENWADRIAEIIVEKRAVKPITTTLELVDIIEKSIPKKLRDKHKHPAKRTFQAIRIEVNNEIDIIEKFIQDSFDMMNIGGRIAIITFHSLEDRAVKNSFKELSIDCVCPKEFPVCMCNTIQKAKILTKKPILPTDEEINSNPRSRSAKLRVLEKINEGDEKDKR</sequence>
<keyword evidence="10" id="KW-1185">Reference proteome</keyword>
<organism evidence="9 10">
    <name type="scientific">Peptoanaerobacter stomatis</name>
    <dbReference type="NCBI Taxonomy" id="796937"/>
    <lineage>
        <taxon>Bacteria</taxon>
        <taxon>Bacillati</taxon>
        <taxon>Bacillota</taxon>
        <taxon>Clostridia</taxon>
        <taxon>Peptostreptococcales</taxon>
        <taxon>Filifactoraceae</taxon>
        <taxon>Peptoanaerobacter</taxon>
    </lineage>
</organism>
<dbReference type="InterPro" id="IPR029063">
    <property type="entry name" value="SAM-dependent_MTases_sf"/>
</dbReference>
<comment type="catalytic activity">
    <reaction evidence="7">
        <text>cytidine(1402) in 16S rRNA + S-adenosyl-L-methionine = N(4)-methylcytidine(1402) in 16S rRNA + S-adenosyl-L-homocysteine + H(+)</text>
        <dbReference type="Rhea" id="RHEA:42928"/>
        <dbReference type="Rhea" id="RHEA-COMP:10286"/>
        <dbReference type="Rhea" id="RHEA-COMP:10287"/>
        <dbReference type="ChEBI" id="CHEBI:15378"/>
        <dbReference type="ChEBI" id="CHEBI:57856"/>
        <dbReference type="ChEBI" id="CHEBI:59789"/>
        <dbReference type="ChEBI" id="CHEBI:74506"/>
        <dbReference type="ChEBI" id="CHEBI:82748"/>
        <dbReference type="EC" id="2.1.1.199"/>
    </reaction>
</comment>
<dbReference type="HAMAP" id="MF_01007">
    <property type="entry name" value="16SrRNA_methyltr_H"/>
    <property type="match status" value="1"/>
</dbReference>
<keyword evidence="4 7" id="KW-0489">Methyltransferase</keyword>
<evidence type="ECO:0000256" key="8">
    <source>
        <dbReference type="SAM" id="MobiDB-lite"/>
    </source>
</evidence>
<comment type="caution">
    <text evidence="9">The sequence shown here is derived from an EMBL/GenBank/DDBJ whole genome shotgun (WGS) entry which is preliminary data.</text>
</comment>
<keyword evidence="5 7" id="KW-0808">Transferase</keyword>
<dbReference type="Pfam" id="PF01795">
    <property type="entry name" value="Methyltransf_5"/>
    <property type="match status" value="1"/>
</dbReference>
<evidence type="ECO:0000256" key="6">
    <source>
        <dbReference type="ARBA" id="ARBA00022691"/>
    </source>
</evidence>
<dbReference type="PANTHER" id="PTHR11265:SF0">
    <property type="entry name" value="12S RRNA N4-METHYLCYTIDINE METHYLTRANSFERASE"/>
    <property type="match status" value="1"/>
</dbReference>
<gene>
    <name evidence="9" type="primary">mraW</name>
    <name evidence="7" type="synonym">rsmH</name>
    <name evidence="9" type="ORF">HMPREF1143_1547</name>
</gene>
<dbReference type="InterPro" id="IPR023397">
    <property type="entry name" value="SAM-dep_MeTrfase_MraW_recog"/>
</dbReference>
<feature type="binding site" evidence="7">
    <location>
        <position position="57"/>
    </location>
    <ligand>
        <name>S-adenosyl-L-methionine</name>
        <dbReference type="ChEBI" id="CHEBI:59789"/>
    </ligand>
</feature>